<dbReference type="Pfam" id="PF01022">
    <property type="entry name" value="HTH_5"/>
    <property type="match status" value="1"/>
</dbReference>
<dbReference type="AlphaFoldDB" id="A0A1M7XZT6"/>
<reference evidence="5 6" key="1">
    <citation type="submission" date="2016-12" db="EMBL/GenBank/DDBJ databases">
        <authorList>
            <person name="Song W.-J."/>
            <person name="Kurnit D.M."/>
        </authorList>
    </citation>
    <scope>NUCLEOTIDE SEQUENCE [LARGE SCALE GENOMIC DNA]</scope>
    <source>
        <strain evidence="5 6">DSM 12503</strain>
    </source>
</reference>
<keyword evidence="3" id="KW-0804">Transcription</keyword>
<dbReference type="CDD" id="cd00090">
    <property type="entry name" value="HTH_ARSR"/>
    <property type="match status" value="1"/>
</dbReference>
<dbReference type="GO" id="GO:0003700">
    <property type="term" value="F:DNA-binding transcription factor activity"/>
    <property type="evidence" value="ECO:0007669"/>
    <property type="project" value="InterPro"/>
</dbReference>
<dbReference type="InterPro" id="IPR036388">
    <property type="entry name" value="WH-like_DNA-bd_sf"/>
</dbReference>
<dbReference type="Proteomes" id="UP000184612">
    <property type="component" value="Unassembled WGS sequence"/>
</dbReference>
<evidence type="ECO:0000313" key="5">
    <source>
        <dbReference type="EMBL" id="SHO44506.1"/>
    </source>
</evidence>
<dbReference type="PROSITE" id="PS50987">
    <property type="entry name" value="HTH_ARSR_2"/>
    <property type="match status" value="1"/>
</dbReference>
<protein>
    <submittedName>
        <fullName evidence="5">Transcriptional regulator, ArsR family</fullName>
    </submittedName>
</protein>
<proteinExistence type="predicted"/>
<dbReference type="InterPro" id="IPR051011">
    <property type="entry name" value="Metal_resp_trans_reg"/>
</dbReference>
<evidence type="ECO:0000256" key="2">
    <source>
        <dbReference type="ARBA" id="ARBA00023125"/>
    </source>
</evidence>
<dbReference type="SUPFAM" id="SSF46785">
    <property type="entry name" value="Winged helix' DNA-binding domain"/>
    <property type="match status" value="1"/>
</dbReference>
<dbReference type="SMART" id="SM00418">
    <property type="entry name" value="HTH_ARSR"/>
    <property type="match status" value="1"/>
</dbReference>
<dbReference type="GO" id="GO:0003677">
    <property type="term" value="F:DNA binding"/>
    <property type="evidence" value="ECO:0007669"/>
    <property type="project" value="UniProtKB-KW"/>
</dbReference>
<feature type="domain" description="HTH arsR-type" evidence="4">
    <location>
        <begin position="4"/>
        <end position="100"/>
    </location>
</feature>
<dbReference type="EMBL" id="FRFD01000003">
    <property type="protein sequence ID" value="SHO44506.1"/>
    <property type="molecule type" value="Genomic_DNA"/>
</dbReference>
<organism evidence="5 6">
    <name type="scientific">Anaerocolumna xylanovorans DSM 12503</name>
    <dbReference type="NCBI Taxonomy" id="1121345"/>
    <lineage>
        <taxon>Bacteria</taxon>
        <taxon>Bacillati</taxon>
        <taxon>Bacillota</taxon>
        <taxon>Clostridia</taxon>
        <taxon>Lachnospirales</taxon>
        <taxon>Lachnospiraceae</taxon>
        <taxon>Anaerocolumna</taxon>
    </lineage>
</organism>
<dbReference type="PANTHER" id="PTHR43132">
    <property type="entry name" value="ARSENICAL RESISTANCE OPERON REPRESSOR ARSR-RELATED"/>
    <property type="match status" value="1"/>
</dbReference>
<sequence length="106" mass="12286">MKEIENEYEKNARVFKAFCDEKRLAILELLRSGEKCACILIDEMDIGQSSLSYHMRILCESGIVESRQEGKWTHYRLSESGSNYTKELLVKITTPYAEQQPDQCCN</sequence>
<keyword evidence="1" id="KW-0805">Transcription regulation</keyword>
<dbReference type="PRINTS" id="PR00778">
    <property type="entry name" value="HTHARSR"/>
</dbReference>
<dbReference type="InterPro" id="IPR001845">
    <property type="entry name" value="HTH_ArsR_DNA-bd_dom"/>
</dbReference>
<keyword evidence="2" id="KW-0238">DNA-binding</keyword>
<dbReference type="InterPro" id="IPR011991">
    <property type="entry name" value="ArsR-like_HTH"/>
</dbReference>
<dbReference type="InterPro" id="IPR036390">
    <property type="entry name" value="WH_DNA-bd_sf"/>
</dbReference>
<evidence type="ECO:0000313" key="6">
    <source>
        <dbReference type="Proteomes" id="UP000184612"/>
    </source>
</evidence>
<evidence type="ECO:0000256" key="3">
    <source>
        <dbReference type="ARBA" id="ARBA00023163"/>
    </source>
</evidence>
<evidence type="ECO:0000259" key="4">
    <source>
        <dbReference type="PROSITE" id="PS50987"/>
    </source>
</evidence>
<evidence type="ECO:0000256" key="1">
    <source>
        <dbReference type="ARBA" id="ARBA00023015"/>
    </source>
</evidence>
<accession>A0A1M7XZT6</accession>
<gene>
    <name evidence="5" type="ORF">SAMN02745217_00622</name>
</gene>
<dbReference type="NCBIfam" id="NF033788">
    <property type="entry name" value="HTH_metalloreg"/>
    <property type="match status" value="1"/>
</dbReference>
<keyword evidence="6" id="KW-1185">Reference proteome</keyword>
<dbReference type="PANTHER" id="PTHR43132:SF2">
    <property type="entry name" value="ARSENICAL RESISTANCE OPERON REPRESSOR ARSR-RELATED"/>
    <property type="match status" value="1"/>
</dbReference>
<dbReference type="Gene3D" id="1.10.10.10">
    <property type="entry name" value="Winged helix-like DNA-binding domain superfamily/Winged helix DNA-binding domain"/>
    <property type="match status" value="1"/>
</dbReference>
<name>A0A1M7XZT6_9FIRM</name>
<dbReference type="STRING" id="1121345.SAMN02745217_00622"/>